<accession>A0A916NHL7</accession>
<name>A0A916NHL7_9FLAO</name>
<dbReference type="RefSeq" id="WP_258541905.1">
    <property type="nucleotide sequence ID" value="NZ_OU015584.1"/>
</dbReference>
<dbReference type="EMBL" id="OU015584">
    <property type="protein sequence ID" value="CAG5081744.1"/>
    <property type="molecule type" value="Genomic_DNA"/>
</dbReference>
<evidence type="ECO:0000313" key="2">
    <source>
        <dbReference type="Proteomes" id="UP000683507"/>
    </source>
</evidence>
<reference evidence="1" key="1">
    <citation type="submission" date="2021-04" db="EMBL/GenBank/DDBJ databases">
        <authorList>
            <person name="Rodrigo-Torres L."/>
            <person name="Arahal R. D."/>
            <person name="Lucena T."/>
        </authorList>
    </citation>
    <scope>NUCLEOTIDE SEQUENCE</scope>
    <source>
        <strain evidence="1">AS29M-1</strain>
    </source>
</reference>
<dbReference type="AlphaFoldDB" id="A0A916NHL7"/>
<keyword evidence="2" id="KW-1185">Reference proteome</keyword>
<proteinExistence type="predicted"/>
<protein>
    <submittedName>
        <fullName evidence="1">Uncharacterized protein</fullName>
    </submittedName>
</protein>
<evidence type="ECO:0000313" key="1">
    <source>
        <dbReference type="EMBL" id="CAG5081744.1"/>
    </source>
</evidence>
<dbReference type="KEGG" id="ptan:CRYO30217_01717"/>
<sequence length="62" mass="7398">MSRIEKIAFIQSFWSLFNVRGKLEYCTDVQLDSIIDNILRKVKRHGKVNALMHIYRMPVFLN</sequence>
<dbReference type="Proteomes" id="UP000683507">
    <property type="component" value="Chromosome"/>
</dbReference>
<organism evidence="1 2">
    <name type="scientific">Parvicella tangerina</name>
    <dbReference type="NCBI Taxonomy" id="2829795"/>
    <lineage>
        <taxon>Bacteria</taxon>
        <taxon>Pseudomonadati</taxon>
        <taxon>Bacteroidota</taxon>
        <taxon>Flavobacteriia</taxon>
        <taxon>Flavobacteriales</taxon>
        <taxon>Parvicellaceae</taxon>
        <taxon>Parvicella</taxon>
    </lineage>
</organism>
<gene>
    <name evidence="1" type="ORF">CRYO30217_01717</name>
</gene>